<evidence type="ECO:0000313" key="7">
    <source>
        <dbReference type="EMBL" id="KKU57989.1"/>
    </source>
</evidence>
<evidence type="ECO:0000256" key="2">
    <source>
        <dbReference type="ARBA" id="ARBA00006706"/>
    </source>
</evidence>
<evidence type="ECO:0000256" key="3">
    <source>
        <dbReference type="ARBA" id="ARBA00022679"/>
    </source>
</evidence>
<dbReference type="GO" id="GO:0008299">
    <property type="term" value="P:isoprenoid biosynthetic process"/>
    <property type="evidence" value="ECO:0007669"/>
    <property type="project" value="UniProtKB-KW"/>
</dbReference>
<reference evidence="7 8" key="1">
    <citation type="journal article" date="2015" name="Nature">
        <title>rRNA introns, odd ribosomes, and small enigmatic genomes across a large radiation of phyla.</title>
        <authorList>
            <person name="Brown C.T."/>
            <person name="Hug L.A."/>
            <person name="Thomas B.C."/>
            <person name="Sharon I."/>
            <person name="Castelle C.J."/>
            <person name="Singh A."/>
            <person name="Wilkins M.J."/>
            <person name="Williams K.H."/>
            <person name="Banfield J.F."/>
        </authorList>
    </citation>
    <scope>NUCLEOTIDE SEQUENCE [LARGE SCALE GENOMIC DNA]</scope>
</reference>
<sequence>MDTNLSPRQTQILKCLIEEYINTAEAVGSEGMVGGQAVDIECQGRDIDLATAEYINVHKSGALIAVSLRAGALLGGGSKKEVELLYRYGKVVGLLFQIVDDIMDRQGYAKVIGFSEARKEAESLLGRAKAELVSFGSRGRTLAALADFV</sequence>
<evidence type="ECO:0000256" key="4">
    <source>
        <dbReference type="ARBA" id="ARBA00022723"/>
    </source>
</evidence>
<feature type="non-terminal residue" evidence="7">
    <location>
        <position position="149"/>
    </location>
</feature>
<gene>
    <name evidence="7" type="ORF">UX80_C0007G0018</name>
</gene>
<dbReference type="Pfam" id="PF00348">
    <property type="entry name" value="polyprenyl_synt"/>
    <property type="match status" value="1"/>
</dbReference>
<keyword evidence="5" id="KW-0460">Magnesium</keyword>
<comment type="cofactor">
    <cofactor evidence="1">
        <name>Mg(2+)</name>
        <dbReference type="ChEBI" id="CHEBI:18420"/>
    </cofactor>
</comment>
<keyword evidence="3" id="KW-0808">Transferase</keyword>
<evidence type="ECO:0000256" key="5">
    <source>
        <dbReference type="ARBA" id="ARBA00022842"/>
    </source>
</evidence>
<evidence type="ECO:0000256" key="6">
    <source>
        <dbReference type="ARBA" id="ARBA00023229"/>
    </source>
</evidence>
<dbReference type="Proteomes" id="UP000034307">
    <property type="component" value="Unassembled WGS sequence"/>
</dbReference>
<dbReference type="EMBL" id="LCNO01000007">
    <property type="protein sequence ID" value="KKU57989.1"/>
    <property type="molecule type" value="Genomic_DNA"/>
</dbReference>
<comment type="caution">
    <text evidence="7">The sequence shown here is derived from an EMBL/GenBank/DDBJ whole genome shotgun (WGS) entry which is preliminary data.</text>
</comment>
<dbReference type="InterPro" id="IPR033749">
    <property type="entry name" value="Polyprenyl_synt_CS"/>
</dbReference>
<dbReference type="GO" id="GO:0046872">
    <property type="term" value="F:metal ion binding"/>
    <property type="evidence" value="ECO:0007669"/>
    <property type="project" value="UniProtKB-KW"/>
</dbReference>
<proteinExistence type="inferred from homology"/>
<accession>A0A0G1RKY2</accession>
<protein>
    <submittedName>
        <fullName evidence="7">Geranylgeranyl pyrophosphate synthase</fullName>
    </submittedName>
</protein>
<dbReference type="PROSITE" id="PS00444">
    <property type="entry name" value="POLYPRENYL_SYNTHASE_2"/>
    <property type="match status" value="1"/>
</dbReference>
<comment type="similarity">
    <text evidence="2">Belongs to the FPP/GGPP synthase family.</text>
</comment>
<dbReference type="AlphaFoldDB" id="A0A0G1RKY2"/>
<dbReference type="PANTHER" id="PTHR43281:SF1">
    <property type="entry name" value="FARNESYL DIPHOSPHATE SYNTHASE"/>
    <property type="match status" value="1"/>
</dbReference>
<organism evidence="7 8">
    <name type="scientific">Candidatus Amesbacteria bacterium GW2011_GWA2_47_11b</name>
    <dbReference type="NCBI Taxonomy" id="1618358"/>
    <lineage>
        <taxon>Bacteria</taxon>
        <taxon>Candidatus Amesiibacteriota</taxon>
    </lineage>
</organism>
<evidence type="ECO:0000256" key="1">
    <source>
        <dbReference type="ARBA" id="ARBA00001946"/>
    </source>
</evidence>
<dbReference type="InterPro" id="IPR008949">
    <property type="entry name" value="Isoprenoid_synthase_dom_sf"/>
</dbReference>
<evidence type="ECO:0000313" key="8">
    <source>
        <dbReference type="Proteomes" id="UP000034307"/>
    </source>
</evidence>
<dbReference type="STRING" id="1618358.UX80_C0007G0018"/>
<name>A0A0G1RKY2_9BACT</name>
<keyword evidence="4" id="KW-0479">Metal-binding</keyword>
<dbReference type="InterPro" id="IPR000092">
    <property type="entry name" value="Polyprenyl_synt"/>
</dbReference>
<dbReference type="GO" id="GO:0004659">
    <property type="term" value="F:prenyltransferase activity"/>
    <property type="evidence" value="ECO:0007669"/>
    <property type="project" value="InterPro"/>
</dbReference>
<dbReference type="Gene3D" id="1.10.600.10">
    <property type="entry name" value="Farnesyl Diphosphate Synthase"/>
    <property type="match status" value="1"/>
</dbReference>
<dbReference type="PANTHER" id="PTHR43281">
    <property type="entry name" value="FARNESYL DIPHOSPHATE SYNTHASE"/>
    <property type="match status" value="1"/>
</dbReference>
<keyword evidence="6" id="KW-0414">Isoprene biosynthesis</keyword>
<dbReference type="SUPFAM" id="SSF48576">
    <property type="entry name" value="Terpenoid synthases"/>
    <property type="match status" value="1"/>
</dbReference>